<keyword evidence="4" id="KW-0479">Metal-binding</keyword>
<dbReference type="PRINTS" id="PR00691">
    <property type="entry name" value="ADHESINB"/>
</dbReference>
<reference evidence="7 8" key="1">
    <citation type="submission" date="2018-06" db="EMBL/GenBank/DDBJ databases">
        <title>Chryseolinea flavus sp. nov., a member of the phylum Bacteroidetes isolated from soil.</title>
        <authorList>
            <person name="Li Y."/>
            <person name="Wang J."/>
        </authorList>
    </citation>
    <scope>NUCLEOTIDE SEQUENCE [LARGE SCALE GENOMIC DNA]</scope>
    <source>
        <strain evidence="7 8">SDU1-6</strain>
    </source>
</reference>
<dbReference type="InterPro" id="IPR006128">
    <property type="entry name" value="Lipoprotein_PsaA-like"/>
</dbReference>
<proteinExistence type="inferred from homology"/>
<evidence type="ECO:0000313" key="8">
    <source>
        <dbReference type="Proteomes" id="UP000251889"/>
    </source>
</evidence>
<evidence type="ECO:0000256" key="5">
    <source>
        <dbReference type="ARBA" id="ARBA00022729"/>
    </source>
</evidence>
<protein>
    <submittedName>
        <fullName evidence="7">Manganese transporter</fullName>
    </submittedName>
</protein>
<dbReference type="AlphaFoldDB" id="A0A364XYP8"/>
<keyword evidence="8" id="KW-1185">Reference proteome</keyword>
<dbReference type="RefSeq" id="WP_112748416.1">
    <property type="nucleotide sequence ID" value="NZ_QMFY01000010.1"/>
</dbReference>
<keyword evidence="5" id="KW-0732">Signal</keyword>
<dbReference type="GO" id="GO:0030313">
    <property type="term" value="C:cell envelope"/>
    <property type="evidence" value="ECO:0007669"/>
    <property type="project" value="UniProtKB-SubCell"/>
</dbReference>
<dbReference type="Gene3D" id="3.40.50.1980">
    <property type="entry name" value="Nitrogenase molybdenum iron protein domain"/>
    <property type="match status" value="2"/>
</dbReference>
<gene>
    <name evidence="7" type="ORF">DQQ10_18710</name>
</gene>
<dbReference type="InterPro" id="IPR006127">
    <property type="entry name" value="ZnuA-like"/>
</dbReference>
<dbReference type="OrthoDB" id="9793396at2"/>
<evidence type="ECO:0000256" key="3">
    <source>
        <dbReference type="ARBA" id="ARBA00022448"/>
    </source>
</evidence>
<dbReference type="GO" id="GO:0046872">
    <property type="term" value="F:metal ion binding"/>
    <property type="evidence" value="ECO:0007669"/>
    <property type="project" value="UniProtKB-KW"/>
</dbReference>
<comment type="similarity">
    <text evidence="2 6">Belongs to the bacterial solute-binding protein 9 family.</text>
</comment>
<dbReference type="GO" id="GO:0007155">
    <property type="term" value="P:cell adhesion"/>
    <property type="evidence" value="ECO:0007669"/>
    <property type="project" value="InterPro"/>
</dbReference>
<comment type="subcellular location">
    <subcellularLocation>
        <location evidence="1">Cell envelope</location>
    </subcellularLocation>
</comment>
<evidence type="ECO:0000313" key="7">
    <source>
        <dbReference type="EMBL" id="RAV99629.1"/>
    </source>
</evidence>
<keyword evidence="3 6" id="KW-0813">Transport</keyword>
<accession>A0A364XYP8</accession>
<dbReference type="InterPro" id="IPR050492">
    <property type="entry name" value="Bact_metal-bind_prot9"/>
</dbReference>
<comment type="caution">
    <text evidence="7">The sequence shown here is derived from an EMBL/GenBank/DDBJ whole genome shotgun (WGS) entry which is preliminary data.</text>
</comment>
<dbReference type="GO" id="GO:0030001">
    <property type="term" value="P:metal ion transport"/>
    <property type="evidence" value="ECO:0007669"/>
    <property type="project" value="InterPro"/>
</dbReference>
<evidence type="ECO:0000256" key="4">
    <source>
        <dbReference type="ARBA" id="ARBA00022723"/>
    </source>
</evidence>
<evidence type="ECO:0000256" key="2">
    <source>
        <dbReference type="ARBA" id="ARBA00011028"/>
    </source>
</evidence>
<dbReference type="PANTHER" id="PTHR42953">
    <property type="entry name" value="HIGH-AFFINITY ZINC UPTAKE SYSTEM PROTEIN ZNUA-RELATED"/>
    <property type="match status" value="1"/>
</dbReference>
<evidence type="ECO:0000256" key="1">
    <source>
        <dbReference type="ARBA" id="ARBA00004196"/>
    </source>
</evidence>
<dbReference type="Proteomes" id="UP000251889">
    <property type="component" value="Unassembled WGS sequence"/>
</dbReference>
<name>A0A364XYP8_9BACT</name>
<dbReference type="PANTHER" id="PTHR42953:SF1">
    <property type="entry name" value="METAL-BINDING PROTEIN HI_0362-RELATED"/>
    <property type="match status" value="1"/>
</dbReference>
<dbReference type="PROSITE" id="PS51257">
    <property type="entry name" value="PROKAR_LIPOPROTEIN"/>
    <property type="match status" value="1"/>
</dbReference>
<organism evidence="7 8">
    <name type="scientific">Pseudochryseolinea flava</name>
    <dbReference type="NCBI Taxonomy" id="2059302"/>
    <lineage>
        <taxon>Bacteria</taxon>
        <taxon>Pseudomonadati</taxon>
        <taxon>Bacteroidota</taxon>
        <taxon>Cytophagia</taxon>
        <taxon>Cytophagales</taxon>
        <taxon>Fulvivirgaceae</taxon>
        <taxon>Pseudochryseolinea</taxon>
    </lineage>
</organism>
<dbReference type="PRINTS" id="PR00690">
    <property type="entry name" value="ADHESNFAMILY"/>
</dbReference>
<dbReference type="InterPro" id="IPR006129">
    <property type="entry name" value="AdhesinB"/>
</dbReference>
<dbReference type="EMBL" id="QMFY01000010">
    <property type="protein sequence ID" value="RAV99629.1"/>
    <property type="molecule type" value="Genomic_DNA"/>
</dbReference>
<dbReference type="Pfam" id="PF01297">
    <property type="entry name" value="ZnuA"/>
    <property type="match status" value="1"/>
</dbReference>
<dbReference type="SUPFAM" id="SSF53807">
    <property type="entry name" value="Helical backbone' metal receptor"/>
    <property type="match status" value="1"/>
</dbReference>
<sequence length="316" mass="34818">MSNRFQQSKRQTLITHFLWLSLLVVIAGCKGKETPTTQGRLQVVTTTGMIKDAVTNIAGDRVDVVALMGPGVDPHLYKATQGDLAKLTAADIIFYNGLHLEGKMGEVFEKLTVQKTVVPVSVSIEDTLLRAVPGFQGTHDPHIWFDVKLWENAVKQVSKTLQEKDSVNAAYYMVNEKKYLATLDSLDDAVRKHLQEVSKEQRVLITAHDAFGYYGDAYQVEVRGLQGISTMSEFGLKDVTELVNFIIGRKIKAIFVETSVSQKSIEAVVEGCKQKGWDVKIGGSLYSDAMGEEGTPDGTYVGMVSANTRTIVRALK</sequence>
<evidence type="ECO:0000256" key="6">
    <source>
        <dbReference type="RuleBase" id="RU003512"/>
    </source>
</evidence>